<evidence type="ECO:0000256" key="10">
    <source>
        <dbReference type="ARBA" id="ARBA00022991"/>
    </source>
</evidence>
<evidence type="ECO:0000256" key="2">
    <source>
        <dbReference type="ARBA" id="ARBA00008238"/>
    </source>
</evidence>
<feature type="chain" id="PRO_5021380528" description="Protein AMBP" evidence="14">
    <location>
        <begin position="22"/>
        <end position="358"/>
    </location>
</feature>
<keyword evidence="11" id="KW-1015">Disulfide bond</keyword>
<evidence type="ECO:0000259" key="15">
    <source>
        <dbReference type="PROSITE" id="PS50279"/>
    </source>
</evidence>
<dbReference type="PANTHER" id="PTHR46676">
    <property type="entry name" value="PROTEIN AMBP"/>
    <property type="match status" value="1"/>
</dbReference>
<keyword evidence="9" id="KW-0722">Serine protease inhibitor</keyword>
<keyword evidence="5" id="KW-0165">Cleavage on pair of basic residues</keyword>
<dbReference type="InterPro" id="IPR002968">
    <property type="entry name" value="A1-microglobln"/>
</dbReference>
<dbReference type="PROSITE" id="PS50279">
    <property type="entry name" value="BPTI_KUNITZ_2"/>
    <property type="match status" value="2"/>
</dbReference>
<feature type="domain" description="BPTI/Kunitz inhibitor" evidence="15">
    <location>
        <begin position="294"/>
        <end position="344"/>
    </location>
</feature>
<evidence type="ECO:0000256" key="8">
    <source>
        <dbReference type="ARBA" id="ARBA00022737"/>
    </source>
</evidence>
<keyword evidence="4" id="KW-0964">Secreted</keyword>
<dbReference type="GO" id="GO:0004867">
    <property type="term" value="F:serine-type endopeptidase inhibitor activity"/>
    <property type="evidence" value="ECO:0007669"/>
    <property type="project" value="UniProtKB-KW"/>
</dbReference>
<sequence>MQKAASLVSLLVLGFSWTLQGLPVLPEPLYTTQENFDMEQFLGTWYDVVVATAFPLLKGFSKDGSISKLELQRGASESKLKAARTVQIHGMCRMMSGEYEITGPGRYYYTTSQVLWNLSMESYVIHTNYKEYAVVMMRPLKAPEEELVTVRLFSRTRTVRDSLVEDVKALARQHGISEEDVFIKQDRGDCVPGEPVEDPTTQPEPQQRRKRNVVAALNLDDSESSGMDPSFFNGTEACRAAPDTGPCFGFFQHYFYNSSSMSCELFNYGGCLGNQNNFKTERECLQSCRTEAVCRLPMSPKPCSGQPPIWAFDSSAGLCVPYKVDFCQNNANKFYSKAECQEYCGKTEEDDTEFLAAN</sequence>
<dbReference type="AlphaFoldDB" id="A0A4Z2BHP4"/>
<dbReference type="SMART" id="SM00131">
    <property type="entry name" value="KU"/>
    <property type="match status" value="2"/>
</dbReference>
<dbReference type="PRINTS" id="PR00179">
    <property type="entry name" value="LIPOCALIN"/>
</dbReference>
<evidence type="ECO:0000256" key="13">
    <source>
        <dbReference type="SAM" id="MobiDB-lite"/>
    </source>
</evidence>
<evidence type="ECO:0000256" key="6">
    <source>
        <dbReference type="ARBA" id="ARBA00022690"/>
    </source>
</evidence>
<reference evidence="16 17" key="1">
    <citation type="submission" date="2019-04" db="EMBL/GenBank/DDBJ databases">
        <title>The sequence and de novo assembly of Takifugu bimaculatus genome using PacBio and Hi-C technologies.</title>
        <authorList>
            <person name="Xu P."/>
            <person name="Liu B."/>
            <person name="Zhou Z."/>
        </authorList>
    </citation>
    <scope>NUCLEOTIDE SEQUENCE [LARGE SCALE GENOMIC DNA]</scope>
    <source>
        <strain evidence="16">TB-2018</strain>
        <tissue evidence="16">Muscle</tissue>
    </source>
</reference>
<dbReference type="PROSITE" id="PS00280">
    <property type="entry name" value="BPTI_KUNITZ_1"/>
    <property type="match status" value="1"/>
</dbReference>
<comment type="similarity">
    <text evidence="2">In the N-terminal section; belongs to the calycin superfamily. Lipocalin family.</text>
</comment>
<dbReference type="InterPro" id="IPR036880">
    <property type="entry name" value="Kunitz_BPTI_sf"/>
</dbReference>
<dbReference type="CDD" id="cd22597">
    <property type="entry name" value="Kunitz_bikunin_2-like"/>
    <property type="match status" value="1"/>
</dbReference>
<dbReference type="Pfam" id="PF00061">
    <property type="entry name" value="Lipocalin"/>
    <property type="match status" value="1"/>
</dbReference>
<protein>
    <recommendedName>
        <fullName evidence="3">Protein AMBP</fullName>
    </recommendedName>
</protein>
<organism evidence="16 17">
    <name type="scientific">Takifugu bimaculatus</name>
    <dbReference type="NCBI Taxonomy" id="433685"/>
    <lineage>
        <taxon>Eukaryota</taxon>
        <taxon>Metazoa</taxon>
        <taxon>Chordata</taxon>
        <taxon>Craniata</taxon>
        <taxon>Vertebrata</taxon>
        <taxon>Euteleostomi</taxon>
        <taxon>Actinopterygii</taxon>
        <taxon>Neopterygii</taxon>
        <taxon>Teleostei</taxon>
        <taxon>Neoteleostei</taxon>
        <taxon>Acanthomorphata</taxon>
        <taxon>Eupercaria</taxon>
        <taxon>Tetraodontiformes</taxon>
        <taxon>Tetradontoidea</taxon>
        <taxon>Tetraodontidae</taxon>
        <taxon>Takifugu</taxon>
    </lineage>
</organism>
<dbReference type="InterPro" id="IPR029856">
    <property type="entry name" value="AMBP"/>
</dbReference>
<keyword evidence="17" id="KW-1185">Reference proteome</keyword>
<feature type="region of interest" description="Disordered" evidence="13">
    <location>
        <begin position="187"/>
        <end position="210"/>
    </location>
</feature>
<feature type="domain" description="BPTI/Kunitz inhibitor" evidence="15">
    <location>
        <begin position="238"/>
        <end position="288"/>
    </location>
</feature>
<proteinExistence type="inferred from homology"/>
<dbReference type="Gene3D" id="2.40.128.20">
    <property type="match status" value="1"/>
</dbReference>
<evidence type="ECO:0000256" key="14">
    <source>
        <dbReference type="SAM" id="SignalP"/>
    </source>
</evidence>
<evidence type="ECO:0000313" key="17">
    <source>
        <dbReference type="Proteomes" id="UP000516260"/>
    </source>
</evidence>
<dbReference type="GO" id="GO:0005576">
    <property type="term" value="C:extracellular region"/>
    <property type="evidence" value="ECO:0007669"/>
    <property type="project" value="UniProtKB-SubCell"/>
</dbReference>
<dbReference type="Gene3D" id="4.10.410.10">
    <property type="entry name" value="Pancreatic trypsin inhibitor Kunitz domain"/>
    <property type="match status" value="2"/>
</dbReference>
<dbReference type="InterPro" id="IPR012674">
    <property type="entry name" value="Calycin"/>
</dbReference>
<evidence type="ECO:0000256" key="5">
    <source>
        <dbReference type="ARBA" id="ARBA00022685"/>
    </source>
</evidence>
<gene>
    <name evidence="16" type="ORF">fugu_018855</name>
</gene>
<keyword evidence="6" id="KW-0646">Protease inhibitor</keyword>
<keyword evidence="7 14" id="KW-0732">Signal</keyword>
<keyword evidence="12" id="KW-0325">Glycoprotein</keyword>
<dbReference type="PANTHER" id="PTHR46676:SF1">
    <property type="entry name" value="PROTEIN AMBP"/>
    <property type="match status" value="1"/>
</dbReference>
<evidence type="ECO:0000256" key="7">
    <source>
        <dbReference type="ARBA" id="ARBA00022729"/>
    </source>
</evidence>
<dbReference type="PRINTS" id="PR00759">
    <property type="entry name" value="BASICPTASE"/>
</dbReference>
<keyword evidence="10" id="KW-0157">Chromophore</keyword>
<evidence type="ECO:0000256" key="9">
    <source>
        <dbReference type="ARBA" id="ARBA00022900"/>
    </source>
</evidence>
<evidence type="ECO:0000256" key="3">
    <source>
        <dbReference type="ARBA" id="ARBA00018905"/>
    </source>
</evidence>
<evidence type="ECO:0000256" key="1">
    <source>
        <dbReference type="ARBA" id="ARBA00004613"/>
    </source>
</evidence>
<dbReference type="Proteomes" id="UP000516260">
    <property type="component" value="Chromosome 21"/>
</dbReference>
<dbReference type="InterPro" id="IPR000566">
    <property type="entry name" value="Lipocln_cytosolic_FA-bd_dom"/>
</dbReference>
<dbReference type="EMBL" id="SWLE01000014">
    <property type="protein sequence ID" value="TNM91843.1"/>
    <property type="molecule type" value="Genomic_DNA"/>
</dbReference>
<dbReference type="CDD" id="cd22596">
    <property type="entry name" value="Kunitz_bikunin_1-like"/>
    <property type="match status" value="1"/>
</dbReference>
<dbReference type="FunFam" id="4.10.410.10:FF:000005">
    <property type="entry name" value="Pancreatic trypsin inhibitor"/>
    <property type="match status" value="1"/>
</dbReference>
<dbReference type="SUPFAM" id="SSF57362">
    <property type="entry name" value="BPTI-like"/>
    <property type="match status" value="2"/>
</dbReference>
<evidence type="ECO:0000256" key="11">
    <source>
        <dbReference type="ARBA" id="ARBA00023157"/>
    </source>
</evidence>
<dbReference type="SUPFAM" id="SSF50814">
    <property type="entry name" value="Lipocalins"/>
    <property type="match status" value="1"/>
</dbReference>
<name>A0A4Z2BHP4_9TELE</name>
<dbReference type="InterPro" id="IPR002223">
    <property type="entry name" value="Kunitz_BPTI"/>
</dbReference>
<keyword evidence="8" id="KW-0677">Repeat</keyword>
<dbReference type="PRINTS" id="PR01215">
    <property type="entry name" value="A1MCGLOBULIN"/>
</dbReference>
<evidence type="ECO:0000313" key="16">
    <source>
        <dbReference type="EMBL" id="TNM91843.1"/>
    </source>
</evidence>
<accession>A0A4Z2BHP4</accession>
<comment type="subcellular location">
    <subcellularLocation>
        <location evidence="1">Secreted</location>
    </subcellularLocation>
</comment>
<evidence type="ECO:0000256" key="4">
    <source>
        <dbReference type="ARBA" id="ARBA00022525"/>
    </source>
</evidence>
<dbReference type="InterPro" id="IPR020901">
    <property type="entry name" value="Prtase_inh_Kunz-CS"/>
</dbReference>
<comment type="caution">
    <text evidence="16">The sequence shown here is derived from an EMBL/GenBank/DDBJ whole genome shotgun (WGS) entry which is preliminary data.</text>
</comment>
<evidence type="ECO:0000256" key="12">
    <source>
        <dbReference type="ARBA" id="ARBA00023180"/>
    </source>
</evidence>
<dbReference type="Pfam" id="PF00014">
    <property type="entry name" value="Kunitz_BPTI"/>
    <property type="match status" value="2"/>
</dbReference>
<feature type="signal peptide" evidence="14">
    <location>
        <begin position="1"/>
        <end position="21"/>
    </location>
</feature>